<evidence type="ECO:0000256" key="1">
    <source>
        <dbReference type="SAM" id="SignalP"/>
    </source>
</evidence>
<evidence type="ECO:0000313" key="7">
    <source>
        <dbReference type="Proteomes" id="UP000663882"/>
    </source>
</evidence>
<organism evidence="3 7">
    <name type="scientific">Rotaria sordida</name>
    <dbReference type="NCBI Taxonomy" id="392033"/>
    <lineage>
        <taxon>Eukaryota</taxon>
        <taxon>Metazoa</taxon>
        <taxon>Spiralia</taxon>
        <taxon>Gnathifera</taxon>
        <taxon>Rotifera</taxon>
        <taxon>Eurotatoria</taxon>
        <taxon>Bdelloidea</taxon>
        <taxon>Philodinida</taxon>
        <taxon>Philodinidae</taxon>
        <taxon>Rotaria</taxon>
    </lineage>
</organism>
<evidence type="ECO:0000313" key="2">
    <source>
        <dbReference type="EMBL" id="CAF1063900.1"/>
    </source>
</evidence>
<dbReference type="EMBL" id="CAJOAX010000259">
    <property type="protein sequence ID" value="CAF3552149.1"/>
    <property type="molecule type" value="Genomic_DNA"/>
</dbReference>
<comment type="caution">
    <text evidence="3">The sequence shown here is derived from an EMBL/GenBank/DDBJ whole genome shotgun (WGS) entry which is preliminary data.</text>
</comment>
<dbReference type="Proteomes" id="UP000663882">
    <property type="component" value="Unassembled WGS sequence"/>
</dbReference>
<dbReference type="EMBL" id="CAJNOT010000719">
    <property type="protein sequence ID" value="CAF1063900.1"/>
    <property type="molecule type" value="Genomic_DNA"/>
</dbReference>
<evidence type="ECO:0000313" key="3">
    <source>
        <dbReference type="EMBL" id="CAF1154280.1"/>
    </source>
</evidence>
<evidence type="ECO:0000313" key="4">
    <source>
        <dbReference type="EMBL" id="CAF1192534.1"/>
    </source>
</evidence>
<name>A0A814T3W0_9BILA</name>
<evidence type="ECO:0000313" key="5">
    <source>
        <dbReference type="EMBL" id="CAF3552149.1"/>
    </source>
</evidence>
<evidence type="ECO:0000313" key="6">
    <source>
        <dbReference type="EMBL" id="CAF3698347.1"/>
    </source>
</evidence>
<dbReference type="EMBL" id="CAJOBD010000628">
    <property type="protein sequence ID" value="CAF3698347.1"/>
    <property type="molecule type" value="Genomic_DNA"/>
</dbReference>
<sequence>MITLATLITMLIIPIKSMSMRDKRWTFNSWRLHGRRYTSHAPVLTPTIEPYPPTIATDVNPQDQLLSGDNDEDDNIYNSLICRLQLFQKLDRKQKVEDNDNIEF</sequence>
<accession>A0A814T3W0</accession>
<dbReference type="EMBL" id="CAJNOU010001361">
    <property type="protein sequence ID" value="CAF1192534.1"/>
    <property type="molecule type" value="Genomic_DNA"/>
</dbReference>
<gene>
    <name evidence="6" type="ORF">JBS370_LOCUS9337</name>
    <name evidence="5" type="ORF">OTI717_LOCUS4359</name>
    <name evidence="3" type="ORF">RFH988_LOCUS22085</name>
    <name evidence="4" type="ORF">SEV965_LOCUS20679</name>
    <name evidence="2" type="ORF">ZHD862_LOCUS15705</name>
</gene>
<dbReference type="OrthoDB" id="10015148at2759"/>
<dbReference type="Proteomes" id="UP000663823">
    <property type="component" value="Unassembled WGS sequence"/>
</dbReference>
<feature type="signal peptide" evidence="1">
    <location>
        <begin position="1"/>
        <end position="19"/>
    </location>
</feature>
<dbReference type="Proteomes" id="UP000663864">
    <property type="component" value="Unassembled WGS sequence"/>
</dbReference>
<proteinExistence type="predicted"/>
<reference evidence="3" key="1">
    <citation type="submission" date="2021-02" db="EMBL/GenBank/DDBJ databases">
        <authorList>
            <person name="Nowell W R."/>
        </authorList>
    </citation>
    <scope>NUCLEOTIDE SEQUENCE</scope>
</reference>
<protein>
    <submittedName>
        <fullName evidence="3">Uncharacterized protein</fullName>
    </submittedName>
</protein>
<dbReference type="Proteomes" id="UP000663889">
    <property type="component" value="Unassembled WGS sequence"/>
</dbReference>
<dbReference type="AlphaFoldDB" id="A0A814T3W0"/>
<keyword evidence="1" id="KW-0732">Signal</keyword>
<feature type="chain" id="PRO_5036225962" evidence="1">
    <location>
        <begin position="20"/>
        <end position="104"/>
    </location>
</feature>
<dbReference type="Proteomes" id="UP000663836">
    <property type="component" value="Unassembled WGS sequence"/>
</dbReference>
<dbReference type="EMBL" id="CAJNOO010001451">
    <property type="protein sequence ID" value="CAF1154280.1"/>
    <property type="molecule type" value="Genomic_DNA"/>
</dbReference>